<keyword evidence="5" id="KW-1185">Reference proteome</keyword>
<dbReference type="EMBL" id="CAEKDK010000001">
    <property type="protein sequence ID" value="CAB4267499.1"/>
    <property type="molecule type" value="Genomic_DNA"/>
</dbReference>
<dbReference type="Proteomes" id="UP000507245">
    <property type="component" value="Unassembled WGS sequence"/>
</dbReference>
<evidence type="ECO:0000313" key="4">
    <source>
        <dbReference type="Proteomes" id="UP000507222"/>
    </source>
</evidence>
<evidence type="ECO:0000313" key="3">
    <source>
        <dbReference type="EMBL" id="CAB4297955.1"/>
    </source>
</evidence>
<dbReference type="EMBL" id="CAEKKB010000001">
    <property type="protein sequence ID" value="CAB4297955.1"/>
    <property type="molecule type" value="Genomic_DNA"/>
</dbReference>
<evidence type="ECO:0000256" key="1">
    <source>
        <dbReference type="SAM" id="MobiDB-lite"/>
    </source>
</evidence>
<dbReference type="OrthoDB" id="10453661at2759"/>
<reference evidence="2 4" key="2">
    <citation type="submission" date="2020-05" db="EMBL/GenBank/DDBJ databases">
        <authorList>
            <person name="Campoy J."/>
            <person name="Schneeberger K."/>
            <person name="Spophaly S."/>
        </authorList>
    </citation>
    <scope>NUCLEOTIDE SEQUENCE [LARGE SCALE GENOMIC DNA]</scope>
    <source>
        <strain evidence="2">PruArmRojPasFocal</strain>
    </source>
</reference>
<sequence length="97" mass="10887">MNLKWTHRQTSVRSRQKKTGTLAIKSGSSEALAIKDPIVAREGGEKWKPMTDVVLMKEAQVECLKEKKLFKDTTAKLKADHEKAFESDNGEVGDRVT</sequence>
<evidence type="ECO:0000313" key="5">
    <source>
        <dbReference type="Proteomes" id="UP000507245"/>
    </source>
</evidence>
<evidence type="ECO:0000313" key="2">
    <source>
        <dbReference type="EMBL" id="CAB4267499.1"/>
    </source>
</evidence>
<dbReference type="Proteomes" id="UP000507222">
    <property type="component" value="Unassembled WGS sequence"/>
</dbReference>
<gene>
    <name evidence="2" type="ORF">CURHAP_LOCUS10212</name>
    <name evidence="3" type="ORF">ORAREDHAP_LOCUS10036</name>
</gene>
<proteinExistence type="predicted"/>
<accession>A0A6J5TUR0</accession>
<dbReference type="AlphaFoldDB" id="A0A6J5TUR0"/>
<organism evidence="2 4">
    <name type="scientific">Prunus armeniaca</name>
    <name type="common">Apricot</name>
    <name type="synonym">Armeniaca vulgaris</name>
    <dbReference type="NCBI Taxonomy" id="36596"/>
    <lineage>
        <taxon>Eukaryota</taxon>
        <taxon>Viridiplantae</taxon>
        <taxon>Streptophyta</taxon>
        <taxon>Embryophyta</taxon>
        <taxon>Tracheophyta</taxon>
        <taxon>Spermatophyta</taxon>
        <taxon>Magnoliopsida</taxon>
        <taxon>eudicotyledons</taxon>
        <taxon>Gunneridae</taxon>
        <taxon>Pentapetalae</taxon>
        <taxon>rosids</taxon>
        <taxon>fabids</taxon>
        <taxon>Rosales</taxon>
        <taxon>Rosaceae</taxon>
        <taxon>Amygdaloideae</taxon>
        <taxon>Amygdaleae</taxon>
        <taxon>Prunus</taxon>
    </lineage>
</organism>
<reference evidence="5" key="1">
    <citation type="journal article" date="2020" name="Genome Biol.">
        <title>Gamete binning: chromosome-level and haplotype-resolved genome assembly enabled by high-throughput single-cell sequencing of gamete genomes.</title>
        <authorList>
            <person name="Campoy J.A."/>
            <person name="Sun H."/>
            <person name="Goel M."/>
            <person name="Jiao W.-B."/>
            <person name="Folz-Donahue K."/>
            <person name="Wang N."/>
            <person name="Rubio M."/>
            <person name="Liu C."/>
            <person name="Kukat C."/>
            <person name="Ruiz D."/>
            <person name="Huettel B."/>
            <person name="Schneeberger K."/>
        </authorList>
    </citation>
    <scope>NUCLEOTIDE SEQUENCE [LARGE SCALE GENOMIC DNA]</scope>
    <source>
        <strain evidence="5">cv. Rojo Pasion</strain>
    </source>
</reference>
<protein>
    <submittedName>
        <fullName evidence="2">Uncharacterized protein</fullName>
    </submittedName>
</protein>
<feature type="region of interest" description="Disordered" evidence="1">
    <location>
        <begin position="1"/>
        <end position="20"/>
    </location>
</feature>
<name>A0A6J5TUR0_PRUAR</name>